<evidence type="ECO:0000259" key="5">
    <source>
        <dbReference type="Pfam" id="PF00700"/>
    </source>
</evidence>
<keyword evidence="7" id="KW-1185">Reference proteome</keyword>
<name>D5V7E8_ARCNC</name>
<dbReference type="EMBL" id="CP001999">
    <property type="protein sequence ID" value="ADG94568.1"/>
    <property type="molecule type" value="Genomic_DNA"/>
</dbReference>
<dbReference type="GO" id="GO:0009288">
    <property type="term" value="C:bacterial-type flagellum"/>
    <property type="evidence" value="ECO:0007669"/>
    <property type="project" value="UniProtKB-SubCell"/>
</dbReference>
<dbReference type="OrthoDB" id="9796789at2"/>
<dbReference type="PANTHER" id="PTHR42792">
    <property type="entry name" value="FLAGELLIN"/>
    <property type="match status" value="1"/>
</dbReference>
<dbReference type="Pfam" id="PF00700">
    <property type="entry name" value="Flagellin_C"/>
    <property type="match status" value="1"/>
</dbReference>
<feature type="domain" description="Flagellin N-terminal" evidence="4">
    <location>
        <begin position="3"/>
        <end position="139"/>
    </location>
</feature>
<dbReference type="KEGG" id="ant:Arnit_2920"/>
<organism evidence="6 7">
    <name type="scientific">Arcobacter nitrofigilis (strain ATCC 33309 / DSM 7299 / CCUG 15893 / LMG 7604 / NCTC 12251 / CI)</name>
    <name type="common">Campylobacter nitrofigilis</name>
    <dbReference type="NCBI Taxonomy" id="572480"/>
    <lineage>
        <taxon>Bacteria</taxon>
        <taxon>Pseudomonadati</taxon>
        <taxon>Campylobacterota</taxon>
        <taxon>Epsilonproteobacteria</taxon>
        <taxon>Campylobacterales</taxon>
        <taxon>Arcobacteraceae</taxon>
        <taxon>Arcobacter</taxon>
    </lineage>
</organism>
<keyword evidence="2 3" id="KW-0975">Bacterial flagellum</keyword>
<dbReference type="InterPro" id="IPR001492">
    <property type="entry name" value="Flagellin"/>
</dbReference>
<dbReference type="PRINTS" id="PR00207">
    <property type="entry name" value="FLAGELLIN"/>
</dbReference>
<dbReference type="Pfam" id="PF00669">
    <property type="entry name" value="Flagellin_N"/>
    <property type="match status" value="1"/>
</dbReference>
<dbReference type="AlphaFoldDB" id="D5V7E8"/>
<proteinExistence type="inferred from homology"/>
<keyword evidence="6" id="KW-0282">Flagellum</keyword>
<evidence type="ECO:0000313" key="7">
    <source>
        <dbReference type="Proteomes" id="UP000000939"/>
    </source>
</evidence>
<protein>
    <recommendedName>
        <fullName evidence="3">Flagellin</fullName>
    </recommendedName>
</protein>
<feature type="domain" description="Flagellin C-terminal" evidence="5">
    <location>
        <begin position="414"/>
        <end position="497"/>
    </location>
</feature>
<comment type="similarity">
    <text evidence="1 3">Belongs to the bacterial flagellin family.</text>
</comment>
<sequence length="498" mass="51595" precursor="true">MRINTNIASLNAQEAAANTNKKIATSLERLSTGLKVNKASDDASGLAIADKLRTQASSISQGIDNGNSAVALIQIADKSMSEQSNILDTVKAKLIQANTDTTSPDGREAIRKDIVKLLEQLDNIAQQTSYNGITLLQDSYDSMSSSIELKFQIGGNKDDIMKSSFIQSNTVGLGGGQGALDQVSGSSTRNNVISQGLSTVISGDGTNPITLDGYATGTAIKVNITGIPGDITANGPTELSKVDSTTQLVLEALANATSGVNGSPATVEVKDINDRVIGTFTLETPPGTSIASGLVMHSTPGLNGAEPIVTFSLASGATIGMGGKTINTVEIAGDPLNTFTIGAMTISQTSASGNITFDANAQNLNIQNLNSANGQELKVTTATGSITGGGTLAGLKALQAGQLTQKQAVKYQGIVDAALSQMNIYRSDLGSTQNQVESAVRNLMTQKTNVTAAESVIRDVDYAQESANFNKQNIIAQAGNYAMSQANSVAQNVLRLLQ</sequence>
<evidence type="ECO:0000256" key="2">
    <source>
        <dbReference type="ARBA" id="ARBA00023143"/>
    </source>
</evidence>
<dbReference type="GO" id="GO:0005198">
    <property type="term" value="F:structural molecule activity"/>
    <property type="evidence" value="ECO:0007669"/>
    <property type="project" value="UniProtKB-UniRule"/>
</dbReference>
<dbReference type="Gene3D" id="6.10.10.10">
    <property type="entry name" value="Flagellar export chaperone, C-terminal domain"/>
    <property type="match status" value="1"/>
</dbReference>
<dbReference type="Gene3D" id="1.20.1330.10">
    <property type="entry name" value="f41 fragment of flagellin, N-terminal domain"/>
    <property type="match status" value="2"/>
</dbReference>
<dbReference type="Proteomes" id="UP000000939">
    <property type="component" value="Chromosome"/>
</dbReference>
<keyword evidence="3" id="KW-0964">Secreted</keyword>
<evidence type="ECO:0000256" key="3">
    <source>
        <dbReference type="RuleBase" id="RU362073"/>
    </source>
</evidence>
<dbReference type="SUPFAM" id="SSF64518">
    <property type="entry name" value="Phase 1 flagellin"/>
    <property type="match status" value="1"/>
</dbReference>
<evidence type="ECO:0000256" key="1">
    <source>
        <dbReference type="ARBA" id="ARBA00005709"/>
    </source>
</evidence>
<dbReference type="HOGENOM" id="CLU_011142_7_0_7"/>
<evidence type="ECO:0000259" key="4">
    <source>
        <dbReference type="Pfam" id="PF00669"/>
    </source>
</evidence>
<dbReference type="RefSeq" id="WP_013136713.1">
    <property type="nucleotide sequence ID" value="NC_014166.1"/>
</dbReference>
<comment type="function">
    <text evidence="3">Flagellin is the subunit protein which polymerizes to form the filaments of bacterial flagella.</text>
</comment>
<dbReference type="InterPro" id="IPR001029">
    <property type="entry name" value="Flagellin_N"/>
</dbReference>
<dbReference type="InterPro" id="IPR042187">
    <property type="entry name" value="Flagellin_C_sub2"/>
</dbReference>
<comment type="subcellular location">
    <subcellularLocation>
        <location evidence="3">Secreted</location>
    </subcellularLocation>
    <subcellularLocation>
        <location evidence="3">Bacterial flagellum</location>
    </subcellularLocation>
</comment>
<dbReference type="PANTHER" id="PTHR42792:SF2">
    <property type="entry name" value="FLAGELLIN"/>
    <property type="match status" value="1"/>
</dbReference>
<keyword evidence="6" id="KW-0969">Cilium</keyword>
<dbReference type="eggNOG" id="COG1344">
    <property type="taxonomic scope" value="Bacteria"/>
</dbReference>
<reference evidence="6 7" key="1">
    <citation type="journal article" date="2010" name="Stand. Genomic Sci.">
        <title>Complete genome sequence of Arcobacter nitrofigilis type strain (CI).</title>
        <authorList>
            <person name="Pati A."/>
            <person name="Gronow S."/>
            <person name="Lapidus A."/>
            <person name="Copeland A."/>
            <person name="Glavina Del Rio T."/>
            <person name="Nolan M."/>
            <person name="Lucas S."/>
            <person name="Tice H."/>
            <person name="Cheng J.F."/>
            <person name="Han C."/>
            <person name="Chertkov O."/>
            <person name="Bruce D."/>
            <person name="Tapia R."/>
            <person name="Goodwin L."/>
            <person name="Pitluck S."/>
            <person name="Liolios K."/>
            <person name="Ivanova N."/>
            <person name="Mavromatis K."/>
            <person name="Chen A."/>
            <person name="Palaniappan K."/>
            <person name="Land M."/>
            <person name="Hauser L."/>
            <person name="Chang Y.J."/>
            <person name="Jeffries C.D."/>
            <person name="Detter J.C."/>
            <person name="Rohde M."/>
            <person name="Goker M."/>
            <person name="Bristow J."/>
            <person name="Eisen J.A."/>
            <person name="Markowitz V."/>
            <person name="Hugenholtz P."/>
            <person name="Klenk H.P."/>
            <person name="Kyrpides N.C."/>
        </authorList>
    </citation>
    <scope>NUCLEOTIDE SEQUENCE [LARGE SCALE GENOMIC DNA]</scope>
    <source>
        <strain evidence="7">ATCC 33309 / DSM 7299 / CCUG 15893 / LMG 7604 / NCTC 12251 / CI</strain>
    </source>
</reference>
<gene>
    <name evidence="6" type="ordered locus">Arnit_2920</name>
</gene>
<dbReference type="InterPro" id="IPR046358">
    <property type="entry name" value="Flagellin_C"/>
</dbReference>
<accession>D5V7E8</accession>
<evidence type="ECO:0000313" key="6">
    <source>
        <dbReference type="EMBL" id="ADG94568.1"/>
    </source>
</evidence>
<keyword evidence="6" id="KW-0966">Cell projection</keyword>
<dbReference type="STRING" id="572480.Arnit_2920"/>
<dbReference type="GO" id="GO:0005576">
    <property type="term" value="C:extracellular region"/>
    <property type="evidence" value="ECO:0007669"/>
    <property type="project" value="UniProtKB-SubCell"/>
</dbReference>